<sequence>MLQVHFTAEDLVRVRVAAAPDPLWEITHSFQLLMAREVPPVFREWHRLVRPRLPRSSALLAALLPPRGYSPDFLTPDLGDRLGLEQSAALEEAVELVLGTPRAVLRRDLARLAASPGRLPARPGAVRHLAEGAPESLHELGAALRAYYRSALAPFWPHIRAHVDADRAVRARAVLRGGTAGLLDGFRPVLRWEPPLLRADYPVARDLRLEGRGLLLQPSFFCVRRPVTLADPGMAPVLVYPVQHTPGRPPRRIRGGAERPRARLDALIGRTRAAILEDVATGRTTGELAQRFSVSEAAASYHTAVLRRAGLLLSVRRSRHVVHTITPAGLALLNGPLDGPFGSPFSSPLDA</sequence>
<dbReference type="Gene3D" id="1.10.10.10">
    <property type="entry name" value="Winged helix-like DNA-binding domain superfamily/Winged helix DNA-binding domain"/>
    <property type="match status" value="1"/>
</dbReference>
<accession>A0ABN2VRF9</accession>
<comment type="caution">
    <text evidence="2">The sequence shown here is derived from an EMBL/GenBank/DDBJ whole genome shotgun (WGS) entry which is preliminary data.</text>
</comment>
<dbReference type="SUPFAM" id="SSF46785">
    <property type="entry name" value="Winged helix' DNA-binding domain"/>
    <property type="match status" value="1"/>
</dbReference>
<dbReference type="CDD" id="cd00090">
    <property type="entry name" value="HTH_ARSR"/>
    <property type="match status" value="1"/>
</dbReference>
<dbReference type="InterPro" id="IPR036390">
    <property type="entry name" value="WH_DNA-bd_sf"/>
</dbReference>
<dbReference type="InterPro" id="IPR011991">
    <property type="entry name" value="ArsR-like_HTH"/>
</dbReference>
<proteinExistence type="predicted"/>
<dbReference type="Proteomes" id="UP001500016">
    <property type="component" value="Unassembled WGS sequence"/>
</dbReference>
<dbReference type="EMBL" id="BAAAPE010000005">
    <property type="protein sequence ID" value="GAA2069278.1"/>
    <property type="molecule type" value="Genomic_DNA"/>
</dbReference>
<dbReference type="Pfam" id="PF12840">
    <property type="entry name" value="HTH_20"/>
    <property type="match status" value="1"/>
</dbReference>
<evidence type="ECO:0000313" key="3">
    <source>
        <dbReference type="Proteomes" id="UP001500016"/>
    </source>
</evidence>
<dbReference type="InterPro" id="IPR036388">
    <property type="entry name" value="WH-like_DNA-bd_sf"/>
</dbReference>
<dbReference type="SMART" id="SM00418">
    <property type="entry name" value="HTH_ARSR"/>
    <property type="match status" value="1"/>
</dbReference>
<reference evidence="2 3" key="1">
    <citation type="journal article" date="2019" name="Int. J. Syst. Evol. Microbiol.">
        <title>The Global Catalogue of Microorganisms (GCM) 10K type strain sequencing project: providing services to taxonomists for standard genome sequencing and annotation.</title>
        <authorList>
            <consortium name="The Broad Institute Genomics Platform"/>
            <consortium name="The Broad Institute Genome Sequencing Center for Infectious Disease"/>
            <person name="Wu L."/>
            <person name="Ma J."/>
        </authorList>
    </citation>
    <scope>NUCLEOTIDE SEQUENCE [LARGE SCALE GENOMIC DNA]</scope>
    <source>
        <strain evidence="2 3">JCM 15478</strain>
    </source>
</reference>
<dbReference type="RefSeq" id="WP_344526008.1">
    <property type="nucleotide sequence ID" value="NZ_BAAAPE010000005.1"/>
</dbReference>
<name>A0ABN2VRF9_9ACTN</name>
<protein>
    <submittedName>
        <fullName evidence="2">Winged helix-turn-helix domain-containing protein</fullName>
    </submittedName>
</protein>
<keyword evidence="3" id="KW-1185">Reference proteome</keyword>
<feature type="domain" description="HTH arsR-type" evidence="1">
    <location>
        <begin position="262"/>
        <end position="338"/>
    </location>
</feature>
<dbReference type="InterPro" id="IPR001845">
    <property type="entry name" value="HTH_ArsR_DNA-bd_dom"/>
</dbReference>
<evidence type="ECO:0000259" key="1">
    <source>
        <dbReference type="SMART" id="SM00418"/>
    </source>
</evidence>
<evidence type="ECO:0000313" key="2">
    <source>
        <dbReference type="EMBL" id="GAA2069278.1"/>
    </source>
</evidence>
<gene>
    <name evidence="2" type="ORF">GCM10009801_18670</name>
</gene>
<organism evidence="2 3">
    <name type="scientific">Streptomyces albiaxialis</name>
    <dbReference type="NCBI Taxonomy" id="329523"/>
    <lineage>
        <taxon>Bacteria</taxon>
        <taxon>Bacillati</taxon>
        <taxon>Actinomycetota</taxon>
        <taxon>Actinomycetes</taxon>
        <taxon>Kitasatosporales</taxon>
        <taxon>Streptomycetaceae</taxon>
        <taxon>Streptomyces</taxon>
    </lineage>
</organism>